<keyword evidence="3" id="KW-1185">Reference proteome</keyword>
<accession>A0A2R6XJG7</accession>
<evidence type="ECO:0000313" key="2">
    <source>
        <dbReference type="EMBL" id="PTQ46270.1"/>
    </source>
</evidence>
<dbReference type="EMBL" id="KZ772684">
    <property type="protein sequence ID" value="PTQ46270.1"/>
    <property type="molecule type" value="Genomic_DNA"/>
</dbReference>
<feature type="compositionally biased region" description="Polar residues" evidence="1">
    <location>
        <begin position="26"/>
        <end position="35"/>
    </location>
</feature>
<proteinExistence type="predicted"/>
<dbReference type="Proteomes" id="UP000244005">
    <property type="component" value="Unassembled WGS sequence"/>
</dbReference>
<sequence>MIKSPIGSVTLVFERNLATRLKGGSENVQGSTSEDLGNAGGDSRSWSEM</sequence>
<reference evidence="2" key="2">
    <citation type="submission" date="2017-12" db="EMBL/GenBank/DDBJ databases">
        <title>WGS assembly of Marchantia polymorpha.</title>
        <authorList>
            <person name="Bowman J.L."/>
            <person name="Kohchi T."/>
            <person name="Yamato K.T."/>
            <person name="Jenkins J."/>
            <person name="Shu S."/>
            <person name="Ishizaki K."/>
            <person name="Yamaoka S."/>
            <person name="Nishihama R."/>
            <person name="Nakamura Y."/>
            <person name="Berger F."/>
            <person name="Adam C."/>
            <person name="Aki S.S."/>
            <person name="Althoff F."/>
            <person name="Araki T."/>
            <person name="Arteaga-Vazquez M.A."/>
            <person name="Balasubrmanian S."/>
            <person name="Bauer D."/>
            <person name="Boehm C.R."/>
            <person name="Briginshaw L."/>
            <person name="Caballero-Perez J."/>
            <person name="Catarino B."/>
            <person name="Chen F."/>
            <person name="Chiyoda S."/>
            <person name="Chovatia M."/>
            <person name="Davies K.M."/>
            <person name="Delmans M."/>
            <person name="Demura T."/>
            <person name="Dierschke T."/>
            <person name="Dolan L."/>
            <person name="Dorantes-Acosta A.E."/>
            <person name="Eklund D.M."/>
            <person name="Florent S.N."/>
            <person name="Flores-Sandoval E."/>
            <person name="Fujiyama A."/>
            <person name="Fukuzawa H."/>
            <person name="Galik B."/>
            <person name="Grimanelli D."/>
            <person name="Grimwood J."/>
            <person name="Grossniklaus U."/>
            <person name="Hamada T."/>
            <person name="Haseloff J."/>
            <person name="Hetherington A.J."/>
            <person name="Higo A."/>
            <person name="Hirakawa Y."/>
            <person name="Hundley H.N."/>
            <person name="Ikeda Y."/>
            <person name="Inoue K."/>
            <person name="Inoue S."/>
            <person name="Ishida S."/>
            <person name="Jia Q."/>
            <person name="Kakita M."/>
            <person name="Kanazawa T."/>
            <person name="Kawai Y."/>
            <person name="Kawashima T."/>
            <person name="Kennedy M."/>
            <person name="Kinose K."/>
            <person name="Kinoshita T."/>
            <person name="Kohara Y."/>
            <person name="Koide E."/>
            <person name="Komatsu K."/>
            <person name="Kopischke S."/>
            <person name="Kubo M."/>
            <person name="Kyozuka J."/>
            <person name="Lagercrantz U."/>
            <person name="Lin S.S."/>
            <person name="Lindquist E."/>
            <person name="Lipzen A.M."/>
            <person name="Lu C."/>
            <person name="Luna E.D."/>
            <person name="Martienssen R.A."/>
            <person name="Minamino N."/>
            <person name="Mizutani M."/>
            <person name="Mizutani M."/>
            <person name="Mochizuki N."/>
            <person name="Monte I."/>
            <person name="Mosher R."/>
            <person name="Nagasaki H."/>
            <person name="Nakagami H."/>
            <person name="Naramoto S."/>
            <person name="Nishitani K."/>
            <person name="Ohtani M."/>
            <person name="Okamoto T."/>
            <person name="Okumura M."/>
            <person name="Phillips J."/>
            <person name="Pollak B."/>
            <person name="Reinders A."/>
            <person name="Roevekamp M."/>
            <person name="Sano R."/>
            <person name="Sawa S."/>
            <person name="Schmid M.W."/>
            <person name="Shirakawa M."/>
            <person name="Solano R."/>
            <person name="Spunde A."/>
            <person name="Suetsugu N."/>
            <person name="Sugano S."/>
            <person name="Sugiyama A."/>
            <person name="Sun R."/>
            <person name="Suzuki Y."/>
            <person name="Takenaka M."/>
            <person name="Takezawa D."/>
            <person name="Tomogane H."/>
            <person name="Tsuzuki M."/>
            <person name="Ueda T."/>
            <person name="Umeda M."/>
            <person name="Ward J.M."/>
            <person name="Watanabe Y."/>
            <person name="Yazaki K."/>
            <person name="Yokoyama R."/>
            <person name="Yoshitake Y."/>
            <person name="Yotsui I."/>
            <person name="Zachgo S."/>
            <person name="Schmutz J."/>
        </authorList>
    </citation>
    <scope>NUCLEOTIDE SEQUENCE [LARGE SCALE GENOMIC DNA]</scope>
    <source>
        <strain evidence="2">Tak-1</strain>
    </source>
</reference>
<evidence type="ECO:0000256" key="1">
    <source>
        <dbReference type="SAM" id="MobiDB-lite"/>
    </source>
</evidence>
<dbReference type="EMBL" id="KZ772684">
    <property type="protein sequence ID" value="PTQ46269.1"/>
    <property type="molecule type" value="Genomic_DNA"/>
</dbReference>
<feature type="region of interest" description="Disordered" evidence="1">
    <location>
        <begin position="22"/>
        <end position="49"/>
    </location>
</feature>
<organism evidence="2 3">
    <name type="scientific">Marchantia polymorpha</name>
    <name type="common">Common liverwort</name>
    <name type="synonym">Marchantia aquatica</name>
    <dbReference type="NCBI Taxonomy" id="3197"/>
    <lineage>
        <taxon>Eukaryota</taxon>
        <taxon>Viridiplantae</taxon>
        <taxon>Streptophyta</taxon>
        <taxon>Embryophyta</taxon>
        <taxon>Marchantiophyta</taxon>
        <taxon>Marchantiopsida</taxon>
        <taxon>Marchantiidae</taxon>
        <taxon>Marchantiales</taxon>
        <taxon>Marchantiaceae</taxon>
        <taxon>Marchantia</taxon>
    </lineage>
</organism>
<name>A0A2R6XJG7_MARPO</name>
<dbReference type="EMBL" id="KZ772684">
    <property type="protein sequence ID" value="PTQ46268.1"/>
    <property type="molecule type" value="Genomic_DNA"/>
</dbReference>
<dbReference type="AlphaFoldDB" id="A0A2R6XJG7"/>
<dbReference type="Gramene" id="Mp8g04030.1">
    <property type="protein sequence ID" value="Mp8g04030.1.cds1"/>
    <property type="gene ID" value="Mp8g04030"/>
</dbReference>
<gene>
    <name evidence="2" type="ORF">MARPO_0012s0192</name>
</gene>
<protein>
    <submittedName>
        <fullName evidence="2">Uncharacterized protein</fullName>
    </submittedName>
</protein>
<reference evidence="3" key="1">
    <citation type="journal article" date="2017" name="Cell">
        <title>Insights into land plant evolution garnered from the Marchantia polymorpha genome.</title>
        <authorList>
            <person name="Bowman J.L."/>
            <person name="Kohchi T."/>
            <person name="Yamato K.T."/>
            <person name="Jenkins J."/>
            <person name="Shu S."/>
            <person name="Ishizaki K."/>
            <person name="Yamaoka S."/>
            <person name="Nishihama R."/>
            <person name="Nakamura Y."/>
            <person name="Berger F."/>
            <person name="Adam C."/>
            <person name="Aki S.S."/>
            <person name="Althoff F."/>
            <person name="Araki T."/>
            <person name="Arteaga-Vazquez M.A."/>
            <person name="Balasubrmanian S."/>
            <person name="Barry K."/>
            <person name="Bauer D."/>
            <person name="Boehm C.R."/>
            <person name="Briginshaw L."/>
            <person name="Caballero-Perez J."/>
            <person name="Catarino B."/>
            <person name="Chen F."/>
            <person name="Chiyoda S."/>
            <person name="Chovatia M."/>
            <person name="Davies K.M."/>
            <person name="Delmans M."/>
            <person name="Demura T."/>
            <person name="Dierschke T."/>
            <person name="Dolan L."/>
            <person name="Dorantes-Acosta A.E."/>
            <person name="Eklund D.M."/>
            <person name="Florent S.N."/>
            <person name="Flores-Sandoval E."/>
            <person name="Fujiyama A."/>
            <person name="Fukuzawa H."/>
            <person name="Galik B."/>
            <person name="Grimanelli D."/>
            <person name="Grimwood J."/>
            <person name="Grossniklaus U."/>
            <person name="Hamada T."/>
            <person name="Haseloff J."/>
            <person name="Hetherington A.J."/>
            <person name="Higo A."/>
            <person name="Hirakawa Y."/>
            <person name="Hundley H.N."/>
            <person name="Ikeda Y."/>
            <person name="Inoue K."/>
            <person name="Inoue S.I."/>
            <person name="Ishida S."/>
            <person name="Jia Q."/>
            <person name="Kakita M."/>
            <person name="Kanazawa T."/>
            <person name="Kawai Y."/>
            <person name="Kawashima T."/>
            <person name="Kennedy M."/>
            <person name="Kinose K."/>
            <person name="Kinoshita T."/>
            <person name="Kohara Y."/>
            <person name="Koide E."/>
            <person name="Komatsu K."/>
            <person name="Kopischke S."/>
            <person name="Kubo M."/>
            <person name="Kyozuka J."/>
            <person name="Lagercrantz U."/>
            <person name="Lin S.S."/>
            <person name="Lindquist E."/>
            <person name="Lipzen A.M."/>
            <person name="Lu C.W."/>
            <person name="De Luna E."/>
            <person name="Martienssen R.A."/>
            <person name="Minamino N."/>
            <person name="Mizutani M."/>
            <person name="Mizutani M."/>
            <person name="Mochizuki N."/>
            <person name="Monte I."/>
            <person name="Mosher R."/>
            <person name="Nagasaki H."/>
            <person name="Nakagami H."/>
            <person name="Naramoto S."/>
            <person name="Nishitani K."/>
            <person name="Ohtani M."/>
            <person name="Okamoto T."/>
            <person name="Okumura M."/>
            <person name="Phillips J."/>
            <person name="Pollak B."/>
            <person name="Reinders A."/>
            <person name="Rovekamp M."/>
            <person name="Sano R."/>
            <person name="Sawa S."/>
            <person name="Schmid M.W."/>
            <person name="Shirakawa M."/>
            <person name="Solano R."/>
            <person name="Spunde A."/>
            <person name="Suetsugu N."/>
            <person name="Sugano S."/>
            <person name="Sugiyama A."/>
            <person name="Sun R."/>
            <person name="Suzuki Y."/>
            <person name="Takenaka M."/>
            <person name="Takezawa D."/>
            <person name="Tomogane H."/>
            <person name="Tsuzuki M."/>
            <person name="Ueda T."/>
            <person name="Umeda M."/>
            <person name="Ward J.M."/>
            <person name="Watanabe Y."/>
            <person name="Yazaki K."/>
            <person name="Yokoyama R."/>
            <person name="Yoshitake Y."/>
            <person name="Yotsui I."/>
            <person name="Zachgo S."/>
            <person name="Schmutz J."/>
        </authorList>
    </citation>
    <scope>NUCLEOTIDE SEQUENCE [LARGE SCALE GENOMIC DNA]</scope>
    <source>
        <strain evidence="3">Tak-1</strain>
    </source>
</reference>
<evidence type="ECO:0000313" key="3">
    <source>
        <dbReference type="Proteomes" id="UP000244005"/>
    </source>
</evidence>